<gene>
    <name evidence="3" type="ORF">BJ875DRAFT_451336</name>
</gene>
<feature type="region of interest" description="Disordered" evidence="1">
    <location>
        <begin position="100"/>
        <end position="123"/>
    </location>
</feature>
<evidence type="ECO:0000256" key="1">
    <source>
        <dbReference type="SAM" id="MobiDB-lite"/>
    </source>
</evidence>
<dbReference type="SUPFAM" id="SSF143990">
    <property type="entry name" value="YbiA-like"/>
    <property type="match status" value="1"/>
</dbReference>
<evidence type="ECO:0000313" key="3">
    <source>
        <dbReference type="EMBL" id="KAG9238340.1"/>
    </source>
</evidence>
<sequence length="123" mass="14206">MFMGRRNSVNHRVEGVIANAILNGPNAHPNGHKRMGRMVRNFNVAVWDRECVRIVAVGNFEKFSQHERLRDRLVGERDRGGQPDRLYLGDRYERDRQRELVRREQAGQDVDDGQMAHGARSIG</sequence>
<dbReference type="InterPro" id="IPR037238">
    <property type="entry name" value="YbiA-like_sf"/>
</dbReference>
<organism evidence="3 4">
    <name type="scientific">Amylocarpus encephaloides</name>
    <dbReference type="NCBI Taxonomy" id="45428"/>
    <lineage>
        <taxon>Eukaryota</taxon>
        <taxon>Fungi</taxon>
        <taxon>Dikarya</taxon>
        <taxon>Ascomycota</taxon>
        <taxon>Pezizomycotina</taxon>
        <taxon>Leotiomycetes</taxon>
        <taxon>Helotiales</taxon>
        <taxon>Helotiales incertae sedis</taxon>
        <taxon>Amylocarpus</taxon>
    </lineage>
</organism>
<dbReference type="Proteomes" id="UP000824998">
    <property type="component" value="Unassembled WGS sequence"/>
</dbReference>
<reference evidence="3" key="1">
    <citation type="journal article" date="2021" name="IMA Fungus">
        <title>Genomic characterization of three marine fungi, including Emericellopsis atlantica sp. nov. with signatures of a generalist lifestyle and marine biomass degradation.</title>
        <authorList>
            <person name="Hagestad O.C."/>
            <person name="Hou L."/>
            <person name="Andersen J.H."/>
            <person name="Hansen E.H."/>
            <person name="Altermark B."/>
            <person name="Li C."/>
            <person name="Kuhnert E."/>
            <person name="Cox R.J."/>
            <person name="Crous P.W."/>
            <person name="Spatafora J.W."/>
            <person name="Lail K."/>
            <person name="Amirebrahimi M."/>
            <person name="Lipzen A."/>
            <person name="Pangilinan J."/>
            <person name="Andreopoulos W."/>
            <person name="Hayes R.D."/>
            <person name="Ng V."/>
            <person name="Grigoriev I.V."/>
            <person name="Jackson S.A."/>
            <person name="Sutton T.D.S."/>
            <person name="Dobson A.D.W."/>
            <person name="Rama T."/>
        </authorList>
    </citation>
    <scope>NUCLEOTIDE SEQUENCE</scope>
    <source>
        <strain evidence="3">TRa018bII</strain>
    </source>
</reference>
<name>A0A9P7YSD2_9HELO</name>
<proteinExistence type="predicted"/>
<dbReference type="Pfam" id="PF08719">
    <property type="entry name" value="NADAR"/>
    <property type="match status" value="1"/>
</dbReference>
<evidence type="ECO:0000259" key="2">
    <source>
        <dbReference type="Pfam" id="PF08719"/>
    </source>
</evidence>
<comment type="caution">
    <text evidence="3">The sequence shown here is derived from an EMBL/GenBank/DDBJ whole genome shotgun (WGS) entry which is preliminary data.</text>
</comment>
<dbReference type="EMBL" id="MU251371">
    <property type="protein sequence ID" value="KAG9238340.1"/>
    <property type="molecule type" value="Genomic_DNA"/>
</dbReference>
<accession>A0A9P7YSD2</accession>
<dbReference type="InterPro" id="IPR012816">
    <property type="entry name" value="NADAR"/>
</dbReference>
<dbReference type="OrthoDB" id="206452at2759"/>
<dbReference type="AlphaFoldDB" id="A0A9P7YSD2"/>
<dbReference type="Gene3D" id="1.10.357.40">
    <property type="entry name" value="YbiA-like"/>
    <property type="match status" value="1"/>
</dbReference>
<dbReference type="CDD" id="cd15457">
    <property type="entry name" value="NADAR"/>
    <property type="match status" value="1"/>
</dbReference>
<keyword evidence="4" id="KW-1185">Reference proteome</keyword>
<protein>
    <recommendedName>
        <fullName evidence="2">NADAR domain-containing protein</fullName>
    </recommendedName>
</protein>
<evidence type="ECO:0000313" key="4">
    <source>
        <dbReference type="Proteomes" id="UP000824998"/>
    </source>
</evidence>
<feature type="domain" description="NADAR" evidence="2">
    <location>
        <begin position="18"/>
        <end position="79"/>
    </location>
</feature>